<evidence type="ECO:0000313" key="3">
    <source>
        <dbReference type="Proteomes" id="UP000216225"/>
    </source>
</evidence>
<accession>A0A420KBN3</accession>
<keyword evidence="1" id="KW-0732">Signal</keyword>
<dbReference type="Pfam" id="PF13663">
    <property type="entry name" value="DUF4148"/>
    <property type="match status" value="1"/>
</dbReference>
<dbReference type="RefSeq" id="WP_094438141.1">
    <property type="nucleotide sequence ID" value="NZ_AP024172.1"/>
</dbReference>
<name>A0A420KBN3_9BURK</name>
<dbReference type="Proteomes" id="UP000216225">
    <property type="component" value="Unassembled WGS sequence"/>
</dbReference>
<dbReference type="AlphaFoldDB" id="A0A420KBN3"/>
<reference evidence="2 3" key="1">
    <citation type="submission" date="2018-09" db="EMBL/GenBank/DDBJ databases">
        <title>Genome comparison of Alicycliphilus sp. BQ1, a polyurethanolytic bacterium, with its closest phylogenetic relatives Alicycliphilus denitrificans BC and K601, unable to attack polyurethane.</title>
        <authorList>
            <person name="Loza-Tavera H."/>
            <person name="Lozano L."/>
            <person name="Cevallos M."/>
            <person name="Maya-Lucas O."/>
            <person name="Garcia-Mena J."/>
            <person name="Hernandez J."/>
        </authorList>
    </citation>
    <scope>NUCLEOTIDE SEQUENCE [LARGE SCALE GENOMIC DNA]</scope>
    <source>
        <strain evidence="2 3">BQ1</strain>
    </source>
</reference>
<feature type="signal peptide" evidence="1">
    <location>
        <begin position="1"/>
        <end position="20"/>
    </location>
</feature>
<dbReference type="InterPro" id="IPR025421">
    <property type="entry name" value="DUF4148"/>
</dbReference>
<proteinExistence type="predicted"/>
<protein>
    <submittedName>
        <fullName evidence="2">DUF4148 domain-containing protein</fullName>
    </submittedName>
</protein>
<sequence>MNKTLIAAALALGAIASAHADAPVQYGEGAYPANLMQTQPSTLTREAVIADLMAARANGTMPRSGEWDDMAAAPLGGTAGALTRAEVRKEAVEAAQASAHSHASNFN</sequence>
<comment type="caution">
    <text evidence="2">The sequence shown here is derived from an EMBL/GenBank/DDBJ whole genome shotgun (WGS) entry which is preliminary data.</text>
</comment>
<gene>
    <name evidence="2" type="ORF">CE154_011165</name>
</gene>
<organism evidence="2 3">
    <name type="scientific">Alicycliphilus denitrificans</name>
    <dbReference type="NCBI Taxonomy" id="179636"/>
    <lineage>
        <taxon>Bacteria</taxon>
        <taxon>Pseudomonadati</taxon>
        <taxon>Pseudomonadota</taxon>
        <taxon>Betaproteobacteria</taxon>
        <taxon>Burkholderiales</taxon>
        <taxon>Comamonadaceae</taxon>
        <taxon>Alicycliphilus</taxon>
    </lineage>
</organism>
<dbReference type="EMBL" id="NKDB02000002">
    <property type="protein sequence ID" value="RKJ96579.1"/>
    <property type="molecule type" value="Genomic_DNA"/>
</dbReference>
<evidence type="ECO:0000313" key="2">
    <source>
        <dbReference type="EMBL" id="RKJ96579.1"/>
    </source>
</evidence>
<evidence type="ECO:0000256" key="1">
    <source>
        <dbReference type="SAM" id="SignalP"/>
    </source>
</evidence>
<feature type="chain" id="PRO_5019362590" evidence="1">
    <location>
        <begin position="21"/>
        <end position="107"/>
    </location>
</feature>